<gene>
    <name evidence="9" type="ORF">EV139_2232</name>
</gene>
<organism evidence="9 10">
    <name type="scientific">Leucobacter luti</name>
    <dbReference type="NCBI Taxonomy" id="340320"/>
    <lineage>
        <taxon>Bacteria</taxon>
        <taxon>Bacillati</taxon>
        <taxon>Actinomycetota</taxon>
        <taxon>Actinomycetes</taxon>
        <taxon>Micrococcales</taxon>
        <taxon>Microbacteriaceae</taxon>
        <taxon>Leucobacter</taxon>
    </lineage>
</organism>
<accession>A0A4Q7TY52</accession>
<evidence type="ECO:0000313" key="10">
    <source>
        <dbReference type="Proteomes" id="UP000291832"/>
    </source>
</evidence>
<evidence type="ECO:0000256" key="5">
    <source>
        <dbReference type="ARBA" id="ARBA00023136"/>
    </source>
</evidence>
<dbReference type="Proteomes" id="UP000291832">
    <property type="component" value="Unassembled WGS sequence"/>
</dbReference>
<dbReference type="NCBIfam" id="TIGR00360">
    <property type="entry name" value="ComEC_N-term"/>
    <property type="match status" value="1"/>
</dbReference>
<dbReference type="Gene3D" id="3.60.15.10">
    <property type="entry name" value="Ribonuclease Z/Hydroxyacylglutathione hydrolase-like"/>
    <property type="match status" value="1"/>
</dbReference>
<comment type="subcellular location">
    <subcellularLocation>
        <location evidence="1">Cell membrane</location>
        <topology evidence="1">Multi-pass membrane protein</topology>
    </subcellularLocation>
</comment>
<keyword evidence="10" id="KW-1185">Reference proteome</keyword>
<feature type="domain" description="Metallo-beta-lactamase" evidence="8">
    <location>
        <begin position="622"/>
        <end position="824"/>
    </location>
</feature>
<dbReference type="InterPro" id="IPR001279">
    <property type="entry name" value="Metallo-B-lactamas"/>
</dbReference>
<proteinExistence type="predicted"/>
<keyword evidence="2" id="KW-1003">Cell membrane</keyword>
<evidence type="ECO:0000256" key="6">
    <source>
        <dbReference type="SAM" id="MobiDB-lite"/>
    </source>
</evidence>
<dbReference type="InterPro" id="IPR036866">
    <property type="entry name" value="RibonucZ/Hydroxyglut_hydro"/>
</dbReference>
<dbReference type="RefSeq" id="WP_241989031.1">
    <property type="nucleotide sequence ID" value="NZ_QYAG01000001.1"/>
</dbReference>
<feature type="transmembrane region" description="Helical" evidence="7">
    <location>
        <begin position="449"/>
        <end position="475"/>
    </location>
</feature>
<feature type="transmembrane region" description="Helical" evidence="7">
    <location>
        <begin position="421"/>
        <end position="443"/>
    </location>
</feature>
<comment type="caution">
    <text evidence="9">The sequence shown here is derived from an EMBL/GenBank/DDBJ whole genome shotgun (WGS) entry which is preliminary data.</text>
</comment>
<feature type="transmembrane region" description="Helical" evidence="7">
    <location>
        <begin position="74"/>
        <end position="96"/>
    </location>
</feature>
<feature type="transmembrane region" description="Helical" evidence="7">
    <location>
        <begin position="482"/>
        <end position="498"/>
    </location>
</feature>
<protein>
    <submittedName>
        <fullName evidence="9">Competence protein ComEC</fullName>
    </submittedName>
</protein>
<keyword evidence="5 7" id="KW-0472">Membrane</keyword>
<keyword evidence="4 7" id="KW-1133">Transmembrane helix</keyword>
<keyword evidence="3 7" id="KW-0812">Transmembrane</keyword>
<reference evidence="9 10" key="1">
    <citation type="journal article" date="2015" name="Stand. Genomic Sci.">
        <title>Genomic Encyclopedia of Bacterial and Archaeal Type Strains, Phase III: the genomes of soil and plant-associated and newly described type strains.</title>
        <authorList>
            <person name="Whitman W.B."/>
            <person name="Woyke T."/>
            <person name="Klenk H.P."/>
            <person name="Zhou Y."/>
            <person name="Lilburn T.G."/>
            <person name="Beck B.J."/>
            <person name="De Vos P."/>
            <person name="Vandamme P."/>
            <person name="Eisen J.A."/>
            <person name="Garrity G."/>
            <person name="Hugenholtz P."/>
            <person name="Kyrpides N.C."/>
        </authorList>
    </citation>
    <scope>NUCLEOTIDE SEQUENCE [LARGE SCALE GENOMIC DNA]</scope>
    <source>
        <strain evidence="9 10">RF6</strain>
    </source>
</reference>
<feature type="region of interest" description="Disordered" evidence="6">
    <location>
        <begin position="546"/>
        <end position="569"/>
    </location>
</feature>
<dbReference type="InterPro" id="IPR004477">
    <property type="entry name" value="ComEC_N"/>
</dbReference>
<feature type="transmembrane region" description="Helical" evidence="7">
    <location>
        <begin position="390"/>
        <end position="409"/>
    </location>
</feature>
<dbReference type="SMART" id="SM00849">
    <property type="entry name" value="Lactamase_B"/>
    <property type="match status" value="1"/>
</dbReference>
<dbReference type="GO" id="GO:0005886">
    <property type="term" value="C:plasma membrane"/>
    <property type="evidence" value="ECO:0007669"/>
    <property type="project" value="UniProtKB-SubCell"/>
</dbReference>
<evidence type="ECO:0000256" key="1">
    <source>
        <dbReference type="ARBA" id="ARBA00004651"/>
    </source>
</evidence>
<name>A0A4Q7TY52_9MICO</name>
<feature type="compositionally biased region" description="Basic residues" evidence="6">
    <location>
        <begin position="546"/>
        <end position="556"/>
    </location>
</feature>
<evidence type="ECO:0000256" key="3">
    <source>
        <dbReference type="ARBA" id="ARBA00022692"/>
    </source>
</evidence>
<feature type="region of interest" description="Disordered" evidence="6">
    <location>
        <begin position="164"/>
        <end position="206"/>
    </location>
</feature>
<dbReference type="InterPro" id="IPR035681">
    <property type="entry name" value="ComA-like_MBL"/>
</dbReference>
<evidence type="ECO:0000256" key="4">
    <source>
        <dbReference type="ARBA" id="ARBA00022989"/>
    </source>
</evidence>
<sequence>MSRESTIARRAYRGPPGQWRLLAPALVAWALAAHAITAPGTGRIVAVASALGGACTLGVVVWRAVRRRAGVWAAVARGSSATVAVLGLALLLLLGLRIEWGEAVRDDATLREAAAAGTTQELSVTLSGYAVESSDRRAWAAATFAGARGRVPLVLWFEAGDARGGGGSSGGGSADDSGGGDSSGVGDSGGGGPSGRAGAAQRGGWGPGSEVLVRGVPVRLDAGSGAAFGIRIVAAAAEKSDGSLATAAADLRARLRDAAAATPGAALVPGLAVGDTSLVAAQTDRQMRDASLTHLVAVSGANCALVTSAAGWVLARCGAGRRIRILGQGAVLAGFVFVVGPDPSVQRAAVMAVVVLVSQYGGRRAIALPALASAVIVLLLRDPWQALHPGFALSVAATAGILIIAPPLTRALRLRARVPELVALPIAVACAAQFACAPLLLLLQPGLPLVGVLANVLAAPGAPLGTGLGLLALVLLPLSEPLGALAVWVAALPARWLVGTAAVTSELPYARAPWPEGWGGAALLAAAELLLGTAWWLGTHRGAHTRPRARPGLRRAGKGEADPGWRHPWSAREPALRGASRWSLGLAAAGLGLLLGPTALTPAVTRAAAPRDWSVVACDVGQGDALLLRDPARPGGVTLVDTGEDPDALLACLDRFSVGRIELLIVSHDHRDHFGALDAVIRRVDRALIAPANREDGADRALVRQLEAAGVPVTVGVAGMHGGGGVLGVAGMHGGGGGEDGGGVQWLVLGPAAGHVPADANSASVIARLRAGAVSVLLLGDTGALVQSELLRGGADLRADVLKVAHHGSRDQNRELPGRVAADLALVSVGASNRYGHPAPGTLADLAAAGTATARTDQLGSIAVSGAPGSLRVWASERGPPE</sequence>
<dbReference type="EMBL" id="SHKI01000005">
    <property type="protein sequence ID" value="RZT64808.1"/>
    <property type="molecule type" value="Genomic_DNA"/>
</dbReference>
<evidence type="ECO:0000259" key="8">
    <source>
        <dbReference type="SMART" id="SM00849"/>
    </source>
</evidence>
<dbReference type="SUPFAM" id="SSF56281">
    <property type="entry name" value="Metallo-hydrolase/oxidoreductase"/>
    <property type="match status" value="1"/>
</dbReference>
<feature type="transmembrane region" description="Helical" evidence="7">
    <location>
        <begin position="582"/>
        <end position="600"/>
    </location>
</feature>
<dbReference type="Pfam" id="PF03772">
    <property type="entry name" value="Competence"/>
    <property type="match status" value="1"/>
</dbReference>
<evidence type="ECO:0000256" key="2">
    <source>
        <dbReference type="ARBA" id="ARBA00022475"/>
    </source>
</evidence>
<feature type="transmembrane region" description="Helical" evidence="7">
    <location>
        <begin position="518"/>
        <end position="538"/>
    </location>
</feature>
<dbReference type="AlphaFoldDB" id="A0A4Q7TY52"/>
<feature type="transmembrane region" description="Helical" evidence="7">
    <location>
        <begin position="45"/>
        <end position="62"/>
    </location>
</feature>
<dbReference type="PANTHER" id="PTHR30619">
    <property type="entry name" value="DNA INTERNALIZATION/COMPETENCE PROTEIN COMEC/REC2"/>
    <property type="match status" value="1"/>
</dbReference>
<dbReference type="CDD" id="cd07731">
    <property type="entry name" value="ComA-like_MBL-fold"/>
    <property type="match status" value="1"/>
</dbReference>
<evidence type="ECO:0000256" key="7">
    <source>
        <dbReference type="SAM" id="Phobius"/>
    </source>
</evidence>
<dbReference type="Pfam" id="PF00753">
    <property type="entry name" value="Lactamase_B"/>
    <property type="match status" value="1"/>
</dbReference>
<evidence type="ECO:0000313" key="9">
    <source>
        <dbReference type="EMBL" id="RZT64808.1"/>
    </source>
</evidence>
<dbReference type="InterPro" id="IPR052159">
    <property type="entry name" value="Competence_DNA_uptake"/>
</dbReference>
<dbReference type="PANTHER" id="PTHR30619:SF1">
    <property type="entry name" value="RECOMBINATION PROTEIN 2"/>
    <property type="match status" value="1"/>
</dbReference>